<evidence type="ECO:0000313" key="2">
    <source>
        <dbReference type="EMBL" id="CAB3241780.1"/>
    </source>
</evidence>
<evidence type="ECO:0000256" key="1">
    <source>
        <dbReference type="SAM" id="Phobius"/>
    </source>
</evidence>
<dbReference type="Proteomes" id="UP000494106">
    <property type="component" value="Unassembled WGS sequence"/>
</dbReference>
<sequence length="158" mass="17815">MENSTMEVDEIKSERHDVKLPFSIDNLLADKFEKCNSNDCEASTSAVISDLKSNFISDVSDNVDSDDDRCSNSSENVDVESSTVGDAQEFHDAKTADYGQSGIYYICISLSVIFFLVTYTLTTLPQRDTDAPPKFSMPTFCRHNNIMIDKQIKEKLWE</sequence>
<evidence type="ECO:0000313" key="3">
    <source>
        <dbReference type="Proteomes" id="UP000494106"/>
    </source>
</evidence>
<keyword evidence="3" id="KW-1185">Reference proteome</keyword>
<dbReference type="EMBL" id="CADEBC010000511">
    <property type="protein sequence ID" value="CAB3241780.1"/>
    <property type="molecule type" value="Genomic_DNA"/>
</dbReference>
<comment type="caution">
    <text evidence="2">The sequence shown here is derived from an EMBL/GenBank/DDBJ whole genome shotgun (WGS) entry which is preliminary data.</text>
</comment>
<accession>A0A8S1A8S4</accession>
<organism evidence="2 3">
    <name type="scientific">Arctia plantaginis</name>
    <name type="common">Wood tiger moth</name>
    <name type="synonym">Phalaena plantaginis</name>
    <dbReference type="NCBI Taxonomy" id="874455"/>
    <lineage>
        <taxon>Eukaryota</taxon>
        <taxon>Metazoa</taxon>
        <taxon>Ecdysozoa</taxon>
        <taxon>Arthropoda</taxon>
        <taxon>Hexapoda</taxon>
        <taxon>Insecta</taxon>
        <taxon>Pterygota</taxon>
        <taxon>Neoptera</taxon>
        <taxon>Endopterygota</taxon>
        <taxon>Lepidoptera</taxon>
        <taxon>Glossata</taxon>
        <taxon>Ditrysia</taxon>
        <taxon>Noctuoidea</taxon>
        <taxon>Erebidae</taxon>
        <taxon>Arctiinae</taxon>
        <taxon>Arctia</taxon>
    </lineage>
</organism>
<dbReference type="AlphaFoldDB" id="A0A8S1A8S4"/>
<proteinExistence type="predicted"/>
<reference evidence="2 3" key="1">
    <citation type="submission" date="2020-04" db="EMBL/GenBank/DDBJ databases">
        <authorList>
            <person name="Wallbank WR R."/>
            <person name="Pardo Diaz C."/>
            <person name="Kozak K."/>
            <person name="Martin S."/>
            <person name="Jiggins C."/>
            <person name="Moest M."/>
            <person name="Warren A I."/>
            <person name="Byers J.R.P. K."/>
            <person name="Montejo-Kovacevich G."/>
            <person name="Yen C E."/>
        </authorList>
    </citation>
    <scope>NUCLEOTIDE SEQUENCE [LARGE SCALE GENOMIC DNA]</scope>
</reference>
<dbReference type="OrthoDB" id="7460911at2759"/>
<name>A0A8S1A8S4_ARCPL</name>
<keyword evidence="1" id="KW-1133">Transmembrane helix</keyword>
<protein>
    <submittedName>
        <fullName evidence="2">Uncharacterized protein</fullName>
    </submittedName>
</protein>
<gene>
    <name evidence="2" type="ORF">APLA_LOCUS8839</name>
</gene>
<keyword evidence="1" id="KW-0472">Membrane</keyword>
<feature type="transmembrane region" description="Helical" evidence="1">
    <location>
        <begin position="103"/>
        <end position="124"/>
    </location>
</feature>
<keyword evidence="1" id="KW-0812">Transmembrane</keyword>